<dbReference type="EMBL" id="CM007903">
    <property type="protein sequence ID" value="OTF98306.1"/>
    <property type="molecule type" value="Genomic_DNA"/>
</dbReference>
<evidence type="ECO:0000313" key="3">
    <source>
        <dbReference type="EMBL" id="OTF98306.1"/>
    </source>
</evidence>
<keyword evidence="4" id="KW-1185">Reference proteome</keyword>
<accession>A0A251SHI8</accession>
<proteinExistence type="predicted"/>
<dbReference type="InParanoid" id="A0A251SHI8"/>
<organism evidence="3 4">
    <name type="scientific">Helianthus annuus</name>
    <name type="common">Common sunflower</name>
    <dbReference type="NCBI Taxonomy" id="4232"/>
    <lineage>
        <taxon>Eukaryota</taxon>
        <taxon>Viridiplantae</taxon>
        <taxon>Streptophyta</taxon>
        <taxon>Embryophyta</taxon>
        <taxon>Tracheophyta</taxon>
        <taxon>Spermatophyta</taxon>
        <taxon>Magnoliopsida</taxon>
        <taxon>eudicotyledons</taxon>
        <taxon>Gunneridae</taxon>
        <taxon>Pentapetalae</taxon>
        <taxon>asterids</taxon>
        <taxon>campanulids</taxon>
        <taxon>Asterales</taxon>
        <taxon>Asteraceae</taxon>
        <taxon>Asteroideae</taxon>
        <taxon>Heliantheae alliance</taxon>
        <taxon>Heliantheae</taxon>
        <taxon>Helianthus</taxon>
    </lineage>
</organism>
<feature type="region of interest" description="Disordered" evidence="1">
    <location>
        <begin position="89"/>
        <end position="109"/>
    </location>
</feature>
<gene>
    <name evidence="3" type="ORF">HannXRQ_Chr14g0444171</name>
    <name evidence="2" type="ORF">HanXRQr2_Chr14g0646111</name>
</gene>
<reference evidence="3" key="2">
    <citation type="submission" date="2017-02" db="EMBL/GenBank/DDBJ databases">
        <title>Sunflower complete genome.</title>
        <authorList>
            <person name="Langlade N."/>
            <person name="Munos S."/>
        </authorList>
    </citation>
    <scope>NUCLEOTIDE SEQUENCE [LARGE SCALE GENOMIC DNA]</scope>
    <source>
        <tissue evidence="3">Leaves</tissue>
    </source>
</reference>
<reference evidence="2" key="3">
    <citation type="submission" date="2020-06" db="EMBL/GenBank/DDBJ databases">
        <title>Helianthus annuus Genome sequencing and assembly Release 2.</title>
        <authorList>
            <person name="Gouzy J."/>
            <person name="Langlade N."/>
            <person name="Munos S."/>
        </authorList>
    </citation>
    <scope>NUCLEOTIDE SEQUENCE</scope>
    <source>
        <tissue evidence="2">Leaves</tissue>
    </source>
</reference>
<dbReference type="EMBL" id="MNCJ02000329">
    <property type="protein sequence ID" value="KAF5769253.1"/>
    <property type="molecule type" value="Genomic_DNA"/>
</dbReference>
<dbReference type="AlphaFoldDB" id="A0A251SHI8"/>
<reference evidence="2 4" key="1">
    <citation type="journal article" date="2017" name="Nature">
        <title>The sunflower genome provides insights into oil metabolism, flowering and Asterid evolution.</title>
        <authorList>
            <person name="Badouin H."/>
            <person name="Gouzy J."/>
            <person name="Grassa C.J."/>
            <person name="Murat F."/>
            <person name="Staton S.E."/>
            <person name="Cottret L."/>
            <person name="Lelandais-Briere C."/>
            <person name="Owens G.L."/>
            <person name="Carrere S."/>
            <person name="Mayjonade B."/>
            <person name="Legrand L."/>
            <person name="Gill N."/>
            <person name="Kane N.C."/>
            <person name="Bowers J.E."/>
            <person name="Hubner S."/>
            <person name="Bellec A."/>
            <person name="Berard A."/>
            <person name="Berges H."/>
            <person name="Blanchet N."/>
            <person name="Boniface M.C."/>
            <person name="Brunel D."/>
            <person name="Catrice O."/>
            <person name="Chaidir N."/>
            <person name="Claudel C."/>
            <person name="Donnadieu C."/>
            <person name="Faraut T."/>
            <person name="Fievet G."/>
            <person name="Helmstetter N."/>
            <person name="King M."/>
            <person name="Knapp S.J."/>
            <person name="Lai Z."/>
            <person name="Le Paslier M.C."/>
            <person name="Lippi Y."/>
            <person name="Lorenzon L."/>
            <person name="Mandel J.R."/>
            <person name="Marage G."/>
            <person name="Marchand G."/>
            <person name="Marquand E."/>
            <person name="Bret-Mestries E."/>
            <person name="Morien E."/>
            <person name="Nambeesan S."/>
            <person name="Nguyen T."/>
            <person name="Pegot-Espagnet P."/>
            <person name="Pouilly N."/>
            <person name="Raftis F."/>
            <person name="Sallet E."/>
            <person name="Schiex T."/>
            <person name="Thomas J."/>
            <person name="Vandecasteele C."/>
            <person name="Vares D."/>
            <person name="Vear F."/>
            <person name="Vautrin S."/>
            <person name="Crespi M."/>
            <person name="Mangin B."/>
            <person name="Burke J.M."/>
            <person name="Salse J."/>
            <person name="Munos S."/>
            <person name="Vincourt P."/>
            <person name="Rieseberg L.H."/>
            <person name="Langlade N.B."/>
        </authorList>
    </citation>
    <scope>NUCLEOTIDE SEQUENCE [LARGE SCALE GENOMIC DNA]</scope>
    <source>
        <strain evidence="4">cv. SF193</strain>
        <tissue evidence="2">Leaves</tissue>
    </source>
</reference>
<dbReference type="Gramene" id="mRNA:HanXRQr2_Chr14g0646111">
    <property type="protein sequence ID" value="mRNA:HanXRQr2_Chr14g0646111"/>
    <property type="gene ID" value="HanXRQr2_Chr14g0646111"/>
</dbReference>
<dbReference type="Proteomes" id="UP000215914">
    <property type="component" value="Chromosome 14"/>
</dbReference>
<evidence type="ECO:0000313" key="2">
    <source>
        <dbReference type="EMBL" id="KAF5769253.1"/>
    </source>
</evidence>
<sequence length="109" mass="12848">MVVKPLNTWGGRGLGLTPTRIKKKFTVQKKCLVCRNERWNGMDDYDGMKKRVFGWSMEWNYPFQKAFNSLKIIPSTPHVFFPFHPLFHHHQQHHNPPPSLQPTTTTTHH</sequence>
<name>A0A251SHI8_HELAN</name>
<evidence type="ECO:0000313" key="4">
    <source>
        <dbReference type="Proteomes" id="UP000215914"/>
    </source>
</evidence>
<evidence type="ECO:0000256" key="1">
    <source>
        <dbReference type="SAM" id="MobiDB-lite"/>
    </source>
</evidence>
<protein>
    <submittedName>
        <fullName evidence="3">Uncharacterized protein</fullName>
    </submittedName>
</protein>